<dbReference type="AlphaFoldDB" id="A0A9N7YRD4"/>
<proteinExistence type="predicted"/>
<protein>
    <submittedName>
        <fullName evidence="2">Uncharacterized protein</fullName>
    </submittedName>
</protein>
<organism evidence="2 3">
    <name type="scientific">Pleuronectes platessa</name>
    <name type="common">European plaice</name>
    <dbReference type="NCBI Taxonomy" id="8262"/>
    <lineage>
        <taxon>Eukaryota</taxon>
        <taxon>Metazoa</taxon>
        <taxon>Chordata</taxon>
        <taxon>Craniata</taxon>
        <taxon>Vertebrata</taxon>
        <taxon>Euteleostomi</taxon>
        <taxon>Actinopterygii</taxon>
        <taxon>Neopterygii</taxon>
        <taxon>Teleostei</taxon>
        <taxon>Neoteleostei</taxon>
        <taxon>Acanthomorphata</taxon>
        <taxon>Carangaria</taxon>
        <taxon>Pleuronectiformes</taxon>
        <taxon>Pleuronectoidei</taxon>
        <taxon>Pleuronectidae</taxon>
        <taxon>Pleuronectes</taxon>
    </lineage>
</organism>
<dbReference type="Proteomes" id="UP001153269">
    <property type="component" value="Unassembled WGS sequence"/>
</dbReference>
<sequence length="128" mass="15243">MWRERKKETEQINTEAQTEEEEKIKWRETENRGNGEREEEEEEEDKEENNTSPISYLTLCAPSSLQPHHKPPITQITQLKRETSLRRDDVSLRLVCRATPGLSALVHQKRNVSDHEQRRSNHRLLFRN</sequence>
<comment type="caution">
    <text evidence="2">The sequence shown here is derived from an EMBL/GenBank/DDBJ whole genome shotgun (WGS) entry which is preliminary data.</text>
</comment>
<name>A0A9N7YRD4_PLEPL</name>
<reference evidence="2" key="1">
    <citation type="submission" date="2020-03" db="EMBL/GenBank/DDBJ databases">
        <authorList>
            <person name="Weist P."/>
        </authorList>
    </citation>
    <scope>NUCLEOTIDE SEQUENCE</scope>
</reference>
<feature type="compositionally biased region" description="Acidic residues" evidence="1">
    <location>
        <begin position="37"/>
        <end position="47"/>
    </location>
</feature>
<gene>
    <name evidence="2" type="ORF">PLEPLA_LOCUS24824</name>
</gene>
<feature type="region of interest" description="Disordered" evidence="1">
    <location>
        <begin position="1"/>
        <end position="54"/>
    </location>
</feature>
<feature type="compositionally biased region" description="Basic and acidic residues" evidence="1">
    <location>
        <begin position="22"/>
        <end position="36"/>
    </location>
</feature>
<evidence type="ECO:0000313" key="2">
    <source>
        <dbReference type="EMBL" id="CAB1436791.1"/>
    </source>
</evidence>
<feature type="compositionally biased region" description="Basic and acidic residues" evidence="1">
    <location>
        <begin position="1"/>
        <end position="10"/>
    </location>
</feature>
<evidence type="ECO:0000256" key="1">
    <source>
        <dbReference type="SAM" id="MobiDB-lite"/>
    </source>
</evidence>
<dbReference type="EMBL" id="CADEAL010001940">
    <property type="protein sequence ID" value="CAB1436791.1"/>
    <property type="molecule type" value="Genomic_DNA"/>
</dbReference>
<evidence type="ECO:0000313" key="3">
    <source>
        <dbReference type="Proteomes" id="UP001153269"/>
    </source>
</evidence>
<keyword evidence="3" id="KW-1185">Reference proteome</keyword>
<accession>A0A9N7YRD4</accession>